<dbReference type="PANTHER" id="PTHR34299:SF1">
    <property type="entry name" value="DIACYLGLYCEROL KINASE"/>
    <property type="match status" value="1"/>
</dbReference>
<evidence type="ECO:0000256" key="10">
    <source>
        <dbReference type="ARBA" id="ARBA00022692"/>
    </source>
</evidence>
<dbReference type="GO" id="GO:0004143">
    <property type="term" value="F:ATP-dependent diacylglycerol kinase activity"/>
    <property type="evidence" value="ECO:0007669"/>
    <property type="project" value="UniProtKB-EC"/>
</dbReference>
<accession>A0A3B0YNM8</accession>
<proteinExistence type="inferred from homology"/>
<protein>
    <recommendedName>
        <fullName evidence="5">Diacylglycerol kinase</fullName>
        <ecNumber evidence="4">2.7.1.107</ecNumber>
    </recommendedName>
    <alternativeName>
        <fullName evidence="21">Diglyceride kinase</fullName>
    </alternativeName>
</protein>
<keyword evidence="12" id="KW-0547">Nucleotide-binding</keyword>
<evidence type="ECO:0000256" key="19">
    <source>
        <dbReference type="ARBA" id="ARBA00023209"/>
    </source>
</evidence>
<evidence type="ECO:0000256" key="6">
    <source>
        <dbReference type="ARBA" id="ARBA00022475"/>
    </source>
</evidence>
<evidence type="ECO:0000256" key="11">
    <source>
        <dbReference type="ARBA" id="ARBA00022723"/>
    </source>
</evidence>
<keyword evidence="13 23" id="KW-0418">Kinase</keyword>
<evidence type="ECO:0000256" key="12">
    <source>
        <dbReference type="ARBA" id="ARBA00022741"/>
    </source>
</evidence>
<gene>
    <name evidence="23" type="ORF">MNBD_GAMMA15-2634</name>
</gene>
<evidence type="ECO:0000256" key="9">
    <source>
        <dbReference type="ARBA" id="ARBA00022679"/>
    </source>
</evidence>
<dbReference type="CDD" id="cd14264">
    <property type="entry name" value="DAGK_IM"/>
    <property type="match status" value="1"/>
</dbReference>
<dbReference type="GO" id="GO:0005524">
    <property type="term" value="F:ATP binding"/>
    <property type="evidence" value="ECO:0007669"/>
    <property type="project" value="UniProtKB-KW"/>
</dbReference>
<dbReference type="Pfam" id="PF01219">
    <property type="entry name" value="DAGK_prokar"/>
    <property type="match status" value="1"/>
</dbReference>
<dbReference type="GO" id="GO:0005886">
    <property type="term" value="C:plasma membrane"/>
    <property type="evidence" value="ECO:0007669"/>
    <property type="project" value="UniProtKB-SubCell"/>
</dbReference>
<evidence type="ECO:0000256" key="15">
    <source>
        <dbReference type="ARBA" id="ARBA00022842"/>
    </source>
</evidence>
<dbReference type="AlphaFoldDB" id="A0A3B0YNM8"/>
<reference evidence="23" key="1">
    <citation type="submission" date="2018-06" db="EMBL/GenBank/DDBJ databases">
        <authorList>
            <person name="Zhirakovskaya E."/>
        </authorList>
    </citation>
    <scope>NUCLEOTIDE SEQUENCE</scope>
</reference>
<keyword evidence="19" id="KW-0594">Phospholipid biosynthesis</keyword>
<evidence type="ECO:0000256" key="14">
    <source>
        <dbReference type="ARBA" id="ARBA00022840"/>
    </source>
</evidence>
<keyword evidence="10 22" id="KW-0812">Transmembrane</keyword>
<keyword evidence="17" id="KW-0443">Lipid metabolism</keyword>
<dbReference type="GO" id="GO:0046872">
    <property type="term" value="F:metal ion binding"/>
    <property type="evidence" value="ECO:0007669"/>
    <property type="project" value="UniProtKB-KW"/>
</dbReference>
<evidence type="ECO:0000256" key="13">
    <source>
        <dbReference type="ARBA" id="ARBA00022777"/>
    </source>
</evidence>
<evidence type="ECO:0000256" key="2">
    <source>
        <dbReference type="ARBA" id="ARBA00004429"/>
    </source>
</evidence>
<dbReference type="GO" id="GO:0006654">
    <property type="term" value="P:phosphatidic acid biosynthetic process"/>
    <property type="evidence" value="ECO:0007669"/>
    <property type="project" value="InterPro"/>
</dbReference>
<evidence type="ECO:0000313" key="23">
    <source>
        <dbReference type="EMBL" id="VAW76882.1"/>
    </source>
</evidence>
<dbReference type="InterPro" id="IPR036945">
    <property type="entry name" value="DAGK_sf"/>
</dbReference>
<keyword evidence="6" id="KW-1003">Cell membrane</keyword>
<dbReference type="EC" id="2.7.1.107" evidence="4"/>
<evidence type="ECO:0000256" key="18">
    <source>
        <dbReference type="ARBA" id="ARBA00023136"/>
    </source>
</evidence>
<evidence type="ECO:0000256" key="22">
    <source>
        <dbReference type="SAM" id="Phobius"/>
    </source>
</evidence>
<keyword evidence="20" id="KW-1208">Phospholipid metabolism</keyword>
<comment type="subcellular location">
    <subcellularLocation>
        <location evidence="2">Cell inner membrane</location>
        <topology evidence="2">Multi-pass membrane protein</topology>
    </subcellularLocation>
</comment>
<keyword evidence="9 23" id="KW-0808">Transferase</keyword>
<evidence type="ECO:0000256" key="8">
    <source>
        <dbReference type="ARBA" id="ARBA00022519"/>
    </source>
</evidence>
<dbReference type="PROSITE" id="PS01069">
    <property type="entry name" value="DAGK_PROKAR"/>
    <property type="match status" value="1"/>
</dbReference>
<feature type="transmembrane region" description="Helical" evidence="22">
    <location>
        <begin position="58"/>
        <end position="77"/>
    </location>
</feature>
<feature type="transmembrane region" description="Helical" evidence="22">
    <location>
        <begin position="97"/>
        <end position="119"/>
    </location>
</feature>
<dbReference type="Gene3D" id="1.10.287.3610">
    <property type="match status" value="1"/>
</dbReference>
<name>A0A3B0YNM8_9ZZZZ</name>
<keyword evidence="16 22" id="KW-1133">Transmembrane helix</keyword>
<comment type="cofactor">
    <cofactor evidence="1">
        <name>Mg(2+)</name>
        <dbReference type="ChEBI" id="CHEBI:18420"/>
    </cofactor>
</comment>
<evidence type="ECO:0000256" key="20">
    <source>
        <dbReference type="ARBA" id="ARBA00023264"/>
    </source>
</evidence>
<evidence type="ECO:0000256" key="16">
    <source>
        <dbReference type="ARBA" id="ARBA00022989"/>
    </source>
</evidence>
<sequence length="120" mass="13253">MAKTGNTGFRRIIRAGGFSWKGFVATFKNEAAFRQELALTLLLVPLALWLTEDRIERALMIGFWLLVPLMEMINSAIESIVDRIGDEYHPLSGAAKDIGSATVVFAMIVAAIVWAVLLFP</sequence>
<keyword evidence="15" id="KW-0460">Magnesium</keyword>
<keyword evidence="8" id="KW-0997">Cell inner membrane</keyword>
<evidence type="ECO:0000256" key="5">
    <source>
        <dbReference type="ARBA" id="ARBA00017575"/>
    </source>
</evidence>
<dbReference type="InterPro" id="IPR033718">
    <property type="entry name" value="DAGK_prok"/>
</dbReference>
<keyword evidence="11" id="KW-0479">Metal-binding</keyword>
<keyword evidence="14" id="KW-0067">ATP-binding</keyword>
<evidence type="ECO:0000256" key="21">
    <source>
        <dbReference type="ARBA" id="ARBA00031546"/>
    </source>
</evidence>
<evidence type="ECO:0000256" key="17">
    <source>
        <dbReference type="ARBA" id="ARBA00023098"/>
    </source>
</evidence>
<dbReference type="EMBL" id="UOFN01000070">
    <property type="protein sequence ID" value="VAW76882.1"/>
    <property type="molecule type" value="Genomic_DNA"/>
</dbReference>
<dbReference type="PANTHER" id="PTHR34299">
    <property type="entry name" value="DIACYLGLYCEROL KINASE"/>
    <property type="match status" value="1"/>
</dbReference>
<comment type="similarity">
    <text evidence="3">Belongs to the bacterial diacylglycerol kinase family.</text>
</comment>
<dbReference type="InterPro" id="IPR000829">
    <property type="entry name" value="DAGK"/>
</dbReference>
<evidence type="ECO:0000256" key="3">
    <source>
        <dbReference type="ARBA" id="ARBA00005967"/>
    </source>
</evidence>
<keyword evidence="18 22" id="KW-0472">Membrane</keyword>
<evidence type="ECO:0000256" key="4">
    <source>
        <dbReference type="ARBA" id="ARBA00012133"/>
    </source>
</evidence>
<evidence type="ECO:0000256" key="7">
    <source>
        <dbReference type="ARBA" id="ARBA00022516"/>
    </source>
</evidence>
<evidence type="ECO:0000256" key="1">
    <source>
        <dbReference type="ARBA" id="ARBA00001946"/>
    </source>
</evidence>
<organism evidence="23">
    <name type="scientific">hydrothermal vent metagenome</name>
    <dbReference type="NCBI Taxonomy" id="652676"/>
    <lineage>
        <taxon>unclassified sequences</taxon>
        <taxon>metagenomes</taxon>
        <taxon>ecological metagenomes</taxon>
    </lineage>
</organism>
<keyword evidence="7" id="KW-0444">Lipid biosynthesis</keyword>